<proteinExistence type="predicted"/>
<accession>T0Z671</accession>
<name>T0Z671_9ZZZZ</name>
<gene>
    <name evidence="1" type="ORF">B2A_09845</name>
</gene>
<dbReference type="AlphaFoldDB" id="T0Z671"/>
<organism evidence="1">
    <name type="scientific">mine drainage metagenome</name>
    <dbReference type="NCBI Taxonomy" id="410659"/>
    <lineage>
        <taxon>unclassified sequences</taxon>
        <taxon>metagenomes</taxon>
        <taxon>ecological metagenomes</taxon>
    </lineage>
</organism>
<dbReference type="EMBL" id="AUZZ01007111">
    <property type="protein sequence ID" value="EQD43541.1"/>
    <property type="molecule type" value="Genomic_DNA"/>
</dbReference>
<feature type="non-terminal residue" evidence="1">
    <location>
        <position position="151"/>
    </location>
</feature>
<reference evidence="1" key="2">
    <citation type="journal article" date="2014" name="ISME J.">
        <title>Microbial stratification in low pH oxic and suboxic macroscopic growths along an acid mine drainage.</title>
        <authorList>
            <person name="Mendez-Garcia C."/>
            <person name="Mesa V."/>
            <person name="Sprenger R.R."/>
            <person name="Richter M."/>
            <person name="Diez M.S."/>
            <person name="Solano J."/>
            <person name="Bargiela R."/>
            <person name="Golyshina O.V."/>
            <person name="Manteca A."/>
            <person name="Ramos J.L."/>
            <person name="Gallego J.R."/>
            <person name="Llorente I."/>
            <person name="Martins Dos Santos V.A."/>
            <person name="Jensen O.N."/>
            <person name="Pelaez A.I."/>
            <person name="Sanchez J."/>
            <person name="Ferrer M."/>
        </authorList>
    </citation>
    <scope>NUCLEOTIDE SEQUENCE</scope>
</reference>
<evidence type="ECO:0000313" key="1">
    <source>
        <dbReference type="EMBL" id="EQD43541.1"/>
    </source>
</evidence>
<reference evidence="1" key="1">
    <citation type="submission" date="2013-08" db="EMBL/GenBank/DDBJ databases">
        <authorList>
            <person name="Mendez C."/>
            <person name="Richter M."/>
            <person name="Ferrer M."/>
            <person name="Sanchez J."/>
        </authorList>
    </citation>
    <scope>NUCLEOTIDE SEQUENCE</scope>
</reference>
<comment type="caution">
    <text evidence="1">The sequence shown here is derived from an EMBL/GenBank/DDBJ whole genome shotgun (WGS) entry which is preliminary data.</text>
</comment>
<sequence>MSVVRSLPALSGLWHLLVLRGLITAPTLRSDGSLIERKGYDAQSGLYADFGGVEYPPMPATPSLEQAREALLTLDELLSECAFKGGPQSLSASVMRAAIITALIRHALDLAPSLAVTAEKAGSGKTTLALVVAPERDESASATSADRCAVG</sequence>
<protein>
    <submittedName>
        <fullName evidence="1">Uncharacterized protein</fullName>
    </submittedName>
</protein>